<dbReference type="EMBL" id="JACHMX010000001">
    <property type="protein sequence ID" value="MBB5849952.1"/>
    <property type="molecule type" value="Genomic_DNA"/>
</dbReference>
<keyword evidence="4" id="KW-1185">Reference proteome</keyword>
<sequence>MLRNRVAGVRRPALSLTAALVVLACAVTGTAQATQTGPVDLGTLPGDDASTVLAVNEAGVMVGLSFAGPARRSLPVRWDANGQIMALPTPGGTEGQVRDINSLGVSAGYVLTPTAAVPVRWDADGVATTLQVPPGYHNATAWAISDTGVVVGNWLTPDNHYHGFRWDPNGQATDLGALPGETWSMADGISADGSIIVGSGFRAGANQAVRWVNGGPITELEPTGYSSGASRNNKPGVAAGVLNETKPGPPIPATWDQAGTRHNLEWPSPHSVWVSQIGPTGYVVGTGYANPPKRSAVLWAPDGDLTILPDDGLGAEVEAVDSDGTAVGAFKSKATAWFRNGERRQLGLLPGGSRSQAYRITDSGRVVGTATVATGKDHAVYWTLD</sequence>
<evidence type="ECO:0000313" key="4">
    <source>
        <dbReference type="Proteomes" id="UP000580861"/>
    </source>
</evidence>
<dbReference type="Proteomes" id="UP000580861">
    <property type="component" value="Unassembled WGS sequence"/>
</dbReference>
<reference evidence="3 4" key="1">
    <citation type="submission" date="2020-08" db="EMBL/GenBank/DDBJ databases">
        <title>Sequencing the genomes of 1000 actinobacteria strains.</title>
        <authorList>
            <person name="Klenk H.-P."/>
        </authorList>
    </citation>
    <scope>NUCLEOTIDE SEQUENCE [LARGE SCALE GENOMIC DNA]</scope>
    <source>
        <strain evidence="3 4">DSM 45272</strain>
    </source>
</reference>
<protein>
    <submittedName>
        <fullName evidence="3">Putative HAF family extracellular repeat protein</fullName>
    </submittedName>
</protein>
<keyword evidence="2" id="KW-0732">Signal</keyword>
<feature type="chain" id="PRO_5032297799" evidence="2">
    <location>
        <begin position="34"/>
        <end position="385"/>
    </location>
</feature>
<evidence type="ECO:0000313" key="3">
    <source>
        <dbReference type="EMBL" id="MBB5849952.1"/>
    </source>
</evidence>
<evidence type="ECO:0000256" key="1">
    <source>
        <dbReference type="SAM" id="MobiDB-lite"/>
    </source>
</evidence>
<accession>A0A841AUE6</accession>
<feature type="region of interest" description="Disordered" evidence="1">
    <location>
        <begin position="222"/>
        <end position="247"/>
    </location>
</feature>
<dbReference type="InterPro" id="IPR014262">
    <property type="entry name" value="HAF_rpt"/>
</dbReference>
<comment type="caution">
    <text evidence="3">The sequence shown here is derived from an EMBL/GenBank/DDBJ whole genome shotgun (WGS) entry which is preliminary data.</text>
</comment>
<dbReference type="NCBIfam" id="TIGR02913">
    <property type="entry name" value="HAF_rpt"/>
    <property type="match status" value="1"/>
</dbReference>
<evidence type="ECO:0000256" key="2">
    <source>
        <dbReference type="SAM" id="SignalP"/>
    </source>
</evidence>
<dbReference type="PROSITE" id="PS51257">
    <property type="entry name" value="PROKAR_LIPOPROTEIN"/>
    <property type="match status" value="1"/>
</dbReference>
<name>A0A841AUE6_9PSEU</name>
<dbReference type="RefSeq" id="WP_184891268.1">
    <property type="nucleotide sequence ID" value="NZ_JACHMX010000001.1"/>
</dbReference>
<gene>
    <name evidence="3" type="ORF">HDA45_000039</name>
</gene>
<dbReference type="AlphaFoldDB" id="A0A841AUE6"/>
<proteinExistence type="predicted"/>
<organism evidence="3 4">
    <name type="scientific">Amycolatopsis umgeniensis</name>
    <dbReference type="NCBI Taxonomy" id="336628"/>
    <lineage>
        <taxon>Bacteria</taxon>
        <taxon>Bacillati</taxon>
        <taxon>Actinomycetota</taxon>
        <taxon>Actinomycetes</taxon>
        <taxon>Pseudonocardiales</taxon>
        <taxon>Pseudonocardiaceae</taxon>
        <taxon>Amycolatopsis</taxon>
    </lineage>
</organism>
<feature type="signal peptide" evidence="2">
    <location>
        <begin position="1"/>
        <end position="33"/>
    </location>
</feature>
<feature type="compositionally biased region" description="Polar residues" evidence="1">
    <location>
        <begin position="224"/>
        <end position="233"/>
    </location>
</feature>